<dbReference type="SUPFAM" id="SSF47095">
    <property type="entry name" value="HMG-box"/>
    <property type="match status" value="1"/>
</dbReference>
<dbReference type="GO" id="GO:0000122">
    <property type="term" value="P:negative regulation of transcription by RNA polymerase II"/>
    <property type="evidence" value="ECO:0007669"/>
    <property type="project" value="TreeGrafter"/>
</dbReference>
<keyword evidence="1" id="KW-0805">Transcription regulation</keyword>
<keyword evidence="4" id="KW-0539">Nucleus</keyword>
<dbReference type="SMART" id="SM00398">
    <property type="entry name" value="HMG"/>
    <property type="match status" value="1"/>
</dbReference>
<dbReference type="OrthoDB" id="10060499at2759"/>
<keyword evidence="8" id="KW-1185">Reference proteome</keyword>
<dbReference type="EMBL" id="MU253740">
    <property type="protein sequence ID" value="KAG9249032.1"/>
    <property type="molecule type" value="Genomic_DNA"/>
</dbReference>
<dbReference type="AlphaFoldDB" id="A0A9P7ZC88"/>
<sequence length="719" mass="79731">MSWIIPNTAGPSSSSLNAQRSGMSISTEPSRRASTRTGPSEKQSEPTTPISPQHRMTRKRAASLNAESAGLPPKLGDLALNSANHALNSAASTSNSNPSSSDLITAQVCLCQPDPKIPRPRNAFILYRQHYQQQVVAHNPGLANPEISKIIGEQWRDQAPEVKNNWKRLAEEEKQRHQRQYPSYRYQPRRSGGRPQGVRPQRTASNDYQVRCPKCNGRYISTPSTPLTPFTPFGPSLTSGPRDDHPLSQYTSVDNQPIPQERLRNLSQVQIQQPGRMDSPRMPPSHQQAQIRVPPQRPQQLITHREHEEEMDRISPSPDLKRRRFNNDPYNRHWASSSPVTYSPQQPYSRGPSMSGPTYRLQPLPGLGQMLVRPPVQGSMGPPPVQSPTEQLYPYQQPRPGFEESLRLPPLQTQVTPSARSSEHRDSQTLGVEAMIMSINFMNKIRVLHKIAPPLRAPGISSPAPAIRGAIVAIEGSDKALLAEIGDFITEYLTKDPSCAVRTWTEINPRTESVASAVNGTDVADVESAKSATQNDGPTSLLDFLSVISVWHARSKEIATYITTPPSPRDLALFSTSSTSQSKWNKEKPKILPIALLPMGFSLTTSDIFSKCIPITDEYAPVDHWQWIATLWRGIIGPDVTVYVTRADKAEVESLGAVQVIKEFATIVVRIDEGGGGMDDVARRRLGFEVAEMAIRAKEKLRKGERRGRVRVELEGGVL</sequence>
<feature type="compositionally biased region" description="Polar residues" evidence="5">
    <location>
        <begin position="35"/>
        <end position="51"/>
    </location>
</feature>
<feature type="compositionally biased region" description="Basic and acidic residues" evidence="5">
    <location>
        <begin position="303"/>
        <end position="313"/>
    </location>
</feature>
<dbReference type="GO" id="GO:0001228">
    <property type="term" value="F:DNA-binding transcription activator activity, RNA polymerase II-specific"/>
    <property type="evidence" value="ECO:0007669"/>
    <property type="project" value="TreeGrafter"/>
</dbReference>
<evidence type="ECO:0000256" key="3">
    <source>
        <dbReference type="ARBA" id="ARBA00023163"/>
    </source>
</evidence>
<dbReference type="InterPro" id="IPR009071">
    <property type="entry name" value="HMG_box_dom"/>
</dbReference>
<dbReference type="PANTHER" id="PTHR10270">
    <property type="entry name" value="SOX TRANSCRIPTION FACTOR"/>
    <property type="match status" value="1"/>
</dbReference>
<dbReference type="Pfam" id="PF00505">
    <property type="entry name" value="HMG_box"/>
    <property type="match status" value="1"/>
</dbReference>
<feature type="compositionally biased region" description="Polar residues" evidence="5">
    <location>
        <begin position="248"/>
        <end position="258"/>
    </location>
</feature>
<feature type="region of interest" description="Disordered" evidence="5">
    <location>
        <begin position="270"/>
        <end position="355"/>
    </location>
</feature>
<feature type="compositionally biased region" description="Low complexity" evidence="5">
    <location>
        <begin position="221"/>
        <end position="239"/>
    </location>
</feature>
<feature type="compositionally biased region" description="Polar residues" evidence="5">
    <location>
        <begin position="334"/>
        <end position="348"/>
    </location>
</feature>
<feature type="compositionally biased region" description="Polar residues" evidence="5">
    <location>
        <begin position="9"/>
        <end position="28"/>
    </location>
</feature>
<reference evidence="7" key="1">
    <citation type="journal article" date="2021" name="IMA Fungus">
        <title>Genomic characterization of three marine fungi, including Emericellopsis atlantica sp. nov. with signatures of a generalist lifestyle and marine biomass degradation.</title>
        <authorList>
            <person name="Hagestad O.C."/>
            <person name="Hou L."/>
            <person name="Andersen J.H."/>
            <person name="Hansen E.H."/>
            <person name="Altermark B."/>
            <person name="Li C."/>
            <person name="Kuhnert E."/>
            <person name="Cox R.J."/>
            <person name="Crous P.W."/>
            <person name="Spatafora J.W."/>
            <person name="Lail K."/>
            <person name="Amirebrahimi M."/>
            <person name="Lipzen A."/>
            <person name="Pangilinan J."/>
            <person name="Andreopoulos W."/>
            <person name="Hayes R.D."/>
            <person name="Ng V."/>
            <person name="Grigoriev I.V."/>
            <person name="Jackson S.A."/>
            <person name="Sutton T.D.S."/>
            <person name="Dobson A.D.W."/>
            <person name="Rama T."/>
        </authorList>
    </citation>
    <scope>NUCLEOTIDE SEQUENCE</scope>
    <source>
        <strain evidence="7">TRa3180A</strain>
    </source>
</reference>
<name>A0A9P7ZC88_9HELO</name>
<dbReference type="Gene3D" id="1.10.30.10">
    <property type="entry name" value="High mobility group box domain"/>
    <property type="match status" value="1"/>
</dbReference>
<dbReference type="InterPro" id="IPR050140">
    <property type="entry name" value="SRY-related_HMG-box_TF-like"/>
</dbReference>
<feature type="region of interest" description="Disordered" evidence="5">
    <location>
        <begin position="170"/>
        <end position="258"/>
    </location>
</feature>
<keyword evidence="2 4" id="KW-0238">DNA-binding</keyword>
<dbReference type="PANTHER" id="PTHR10270:SF161">
    <property type="entry name" value="SEX-DETERMINING REGION Y PROTEIN"/>
    <property type="match status" value="1"/>
</dbReference>
<dbReference type="FunFam" id="1.10.30.10:FF:000041">
    <property type="entry name" value="HMG box family protein"/>
    <property type="match status" value="1"/>
</dbReference>
<dbReference type="InterPro" id="IPR036910">
    <property type="entry name" value="HMG_box_dom_sf"/>
</dbReference>
<evidence type="ECO:0000313" key="8">
    <source>
        <dbReference type="Proteomes" id="UP000887226"/>
    </source>
</evidence>
<comment type="caution">
    <text evidence="7">The sequence shown here is derived from an EMBL/GenBank/DDBJ whole genome shotgun (WGS) entry which is preliminary data.</text>
</comment>
<evidence type="ECO:0000256" key="2">
    <source>
        <dbReference type="ARBA" id="ARBA00023125"/>
    </source>
</evidence>
<gene>
    <name evidence="7" type="ORF">BJ878DRAFT_199920</name>
</gene>
<feature type="DNA-binding region" description="HMG box" evidence="4">
    <location>
        <begin position="117"/>
        <end position="185"/>
    </location>
</feature>
<evidence type="ECO:0000256" key="1">
    <source>
        <dbReference type="ARBA" id="ARBA00023015"/>
    </source>
</evidence>
<proteinExistence type="predicted"/>
<dbReference type="Proteomes" id="UP000887226">
    <property type="component" value="Unassembled WGS sequence"/>
</dbReference>
<dbReference type="GO" id="GO:0005634">
    <property type="term" value="C:nucleus"/>
    <property type="evidence" value="ECO:0007669"/>
    <property type="project" value="UniProtKB-UniRule"/>
</dbReference>
<feature type="domain" description="HMG box" evidence="6">
    <location>
        <begin position="117"/>
        <end position="185"/>
    </location>
</feature>
<dbReference type="CDD" id="cd01389">
    <property type="entry name" value="HMG-box_ROX1-like"/>
    <property type="match status" value="1"/>
</dbReference>
<evidence type="ECO:0000256" key="5">
    <source>
        <dbReference type="SAM" id="MobiDB-lite"/>
    </source>
</evidence>
<dbReference type="GO" id="GO:0030154">
    <property type="term" value="P:cell differentiation"/>
    <property type="evidence" value="ECO:0007669"/>
    <property type="project" value="TreeGrafter"/>
</dbReference>
<dbReference type="GO" id="GO:0000978">
    <property type="term" value="F:RNA polymerase II cis-regulatory region sequence-specific DNA binding"/>
    <property type="evidence" value="ECO:0007669"/>
    <property type="project" value="TreeGrafter"/>
</dbReference>
<keyword evidence="3" id="KW-0804">Transcription</keyword>
<protein>
    <recommendedName>
        <fullName evidence="6">HMG box domain-containing protein</fullName>
    </recommendedName>
</protein>
<dbReference type="PROSITE" id="PS50118">
    <property type="entry name" value="HMG_BOX_2"/>
    <property type="match status" value="1"/>
</dbReference>
<organism evidence="7 8">
    <name type="scientific">Calycina marina</name>
    <dbReference type="NCBI Taxonomy" id="1763456"/>
    <lineage>
        <taxon>Eukaryota</taxon>
        <taxon>Fungi</taxon>
        <taxon>Dikarya</taxon>
        <taxon>Ascomycota</taxon>
        <taxon>Pezizomycotina</taxon>
        <taxon>Leotiomycetes</taxon>
        <taxon>Helotiales</taxon>
        <taxon>Pezizellaceae</taxon>
        <taxon>Calycina</taxon>
    </lineage>
</organism>
<accession>A0A9P7ZC88</accession>
<feature type="region of interest" description="Disordered" evidence="5">
    <location>
        <begin position="1"/>
        <end position="77"/>
    </location>
</feature>
<evidence type="ECO:0000256" key="4">
    <source>
        <dbReference type="PROSITE-ProRule" id="PRU00267"/>
    </source>
</evidence>
<evidence type="ECO:0000259" key="6">
    <source>
        <dbReference type="PROSITE" id="PS50118"/>
    </source>
</evidence>
<evidence type="ECO:0000313" key="7">
    <source>
        <dbReference type="EMBL" id="KAG9249032.1"/>
    </source>
</evidence>